<dbReference type="STRING" id="1907.SGLAU_04435"/>
<keyword evidence="4 7" id="KW-1133">Transmembrane helix</keyword>
<accession>A0A089X1M4</accession>
<evidence type="ECO:0000256" key="5">
    <source>
        <dbReference type="ARBA" id="ARBA00023136"/>
    </source>
</evidence>
<evidence type="ECO:0000313" key="8">
    <source>
        <dbReference type="EMBL" id="AIR96913.1"/>
    </source>
</evidence>
<dbReference type="RefSeq" id="WP_208868882.1">
    <property type="nucleotide sequence ID" value="NZ_CP009438.1"/>
</dbReference>
<protein>
    <recommendedName>
        <fullName evidence="10">Energy-coupling factor transporter transmembrane protein EcfT</fullName>
    </recommendedName>
</protein>
<feature type="transmembrane region" description="Helical" evidence="7">
    <location>
        <begin position="231"/>
        <end position="252"/>
    </location>
</feature>
<dbReference type="PANTHER" id="PTHR34857">
    <property type="entry name" value="SLL0384 PROTEIN"/>
    <property type="match status" value="1"/>
</dbReference>
<dbReference type="InterPro" id="IPR003339">
    <property type="entry name" value="ABC/ECF_trnsptr_transmembrane"/>
</dbReference>
<evidence type="ECO:0000256" key="2">
    <source>
        <dbReference type="ARBA" id="ARBA00022475"/>
    </source>
</evidence>
<keyword evidence="9" id="KW-1185">Reference proteome</keyword>
<evidence type="ECO:0000256" key="1">
    <source>
        <dbReference type="ARBA" id="ARBA00004141"/>
    </source>
</evidence>
<evidence type="ECO:0008006" key="10">
    <source>
        <dbReference type="Google" id="ProtNLM"/>
    </source>
</evidence>
<feature type="transmembrane region" description="Helical" evidence="7">
    <location>
        <begin position="75"/>
        <end position="92"/>
    </location>
</feature>
<evidence type="ECO:0000256" key="4">
    <source>
        <dbReference type="ARBA" id="ARBA00022989"/>
    </source>
</evidence>
<sequence>MSGTSPQLGTSALGVTVPAPPEGAVSRRTLDPRTAVAILLAASITIMAPGGLLFVPAALVAGMLLAVSERAWRRVLALPLAAATAAAVAYLLPLAAPWPILGIIGVMGGFSLRLVAVAGIAAHLIETVPPTRFTAALRSMRVPHAFTVSGSVLLRFVPTIIAEARAVRDAMRLRGLGGWLDMLRHPVRSIEYFTVPLIASSLRSAEDLSASALLRGLGSQPRPTSMHPPRFGPADVVAVIVVAALVTATLLWEAGR</sequence>
<dbReference type="EMBL" id="CP009438">
    <property type="protein sequence ID" value="AIR96913.1"/>
    <property type="molecule type" value="Genomic_DNA"/>
</dbReference>
<dbReference type="Proteomes" id="UP000029482">
    <property type="component" value="Chromosome"/>
</dbReference>
<dbReference type="eggNOG" id="COG0619">
    <property type="taxonomic scope" value="Bacteria"/>
</dbReference>
<proteinExistence type="predicted"/>
<organism evidence="8 9">
    <name type="scientific">Streptomyces glaucescens</name>
    <dbReference type="NCBI Taxonomy" id="1907"/>
    <lineage>
        <taxon>Bacteria</taxon>
        <taxon>Bacillati</taxon>
        <taxon>Actinomycetota</taxon>
        <taxon>Actinomycetes</taxon>
        <taxon>Kitasatosporales</taxon>
        <taxon>Streptomycetaceae</taxon>
        <taxon>Streptomyces</taxon>
    </lineage>
</organism>
<dbReference type="InterPro" id="IPR051611">
    <property type="entry name" value="ECF_transporter_component"/>
</dbReference>
<dbReference type="GO" id="GO:0005886">
    <property type="term" value="C:plasma membrane"/>
    <property type="evidence" value="ECO:0007669"/>
    <property type="project" value="UniProtKB-ARBA"/>
</dbReference>
<evidence type="ECO:0000313" key="9">
    <source>
        <dbReference type="Proteomes" id="UP000029482"/>
    </source>
</evidence>
<evidence type="ECO:0000256" key="3">
    <source>
        <dbReference type="ARBA" id="ARBA00022692"/>
    </source>
</evidence>
<dbReference type="HOGENOM" id="CLU_076847_0_1_11"/>
<evidence type="ECO:0000256" key="6">
    <source>
        <dbReference type="SAM" id="MobiDB-lite"/>
    </source>
</evidence>
<keyword evidence="5 7" id="KW-0472">Membrane</keyword>
<gene>
    <name evidence="8" type="ORF">SGLAU_04435</name>
</gene>
<feature type="transmembrane region" description="Helical" evidence="7">
    <location>
        <begin position="35"/>
        <end position="68"/>
    </location>
</feature>
<feature type="region of interest" description="Disordered" evidence="6">
    <location>
        <begin position="1"/>
        <end position="26"/>
    </location>
</feature>
<feature type="transmembrane region" description="Helical" evidence="7">
    <location>
        <begin position="98"/>
        <end position="125"/>
    </location>
</feature>
<evidence type="ECO:0000256" key="7">
    <source>
        <dbReference type="SAM" id="Phobius"/>
    </source>
</evidence>
<feature type="compositionally biased region" description="Polar residues" evidence="6">
    <location>
        <begin position="1"/>
        <end position="10"/>
    </location>
</feature>
<name>A0A089X1M4_STRGA</name>
<dbReference type="PANTHER" id="PTHR34857:SF2">
    <property type="entry name" value="SLL0384 PROTEIN"/>
    <property type="match status" value="1"/>
</dbReference>
<feature type="transmembrane region" description="Helical" evidence="7">
    <location>
        <begin position="145"/>
        <end position="162"/>
    </location>
</feature>
<dbReference type="CDD" id="cd16914">
    <property type="entry name" value="EcfT"/>
    <property type="match status" value="1"/>
</dbReference>
<comment type="subcellular location">
    <subcellularLocation>
        <location evidence="1">Membrane</location>
        <topology evidence="1">Multi-pass membrane protein</topology>
    </subcellularLocation>
</comment>
<keyword evidence="2" id="KW-1003">Cell membrane</keyword>
<reference evidence="9" key="1">
    <citation type="journal article" date="2015" name="J. Biotechnol.">
        <title>Complete genome sequence of the actinobacterium Streptomyces glaucescens GLA.O (DSM 40922) consisting of a linear chromosome and one linear plasmid.</title>
        <authorList>
            <person name="Ortseifen V."/>
            <person name="Winkler A."/>
            <person name="Albersmeier A."/>
            <person name="Wendler S."/>
            <person name="Puhler A."/>
            <person name="Kalinowski J."/>
            <person name="Ruckert C."/>
        </authorList>
    </citation>
    <scope>NUCLEOTIDE SEQUENCE [LARGE SCALE GENOMIC DNA]</scope>
    <source>
        <strain evidence="9">DSM 40922 / GLA O</strain>
    </source>
</reference>
<dbReference type="Pfam" id="PF02361">
    <property type="entry name" value="CbiQ"/>
    <property type="match status" value="1"/>
</dbReference>
<keyword evidence="3 7" id="KW-0812">Transmembrane</keyword>
<dbReference type="KEGG" id="sgu:SGLAU_04435"/>
<dbReference type="AlphaFoldDB" id="A0A089X1M4"/>